<evidence type="ECO:0000256" key="3">
    <source>
        <dbReference type="ARBA" id="ARBA00022692"/>
    </source>
</evidence>
<dbReference type="PROSITE" id="PS50850">
    <property type="entry name" value="MFS"/>
    <property type="match status" value="1"/>
</dbReference>
<organism evidence="9 10">
    <name type="scientific">Actinidia chinensis var. chinensis</name>
    <name type="common">Chinese soft-hair kiwi</name>
    <dbReference type="NCBI Taxonomy" id="1590841"/>
    <lineage>
        <taxon>Eukaryota</taxon>
        <taxon>Viridiplantae</taxon>
        <taxon>Streptophyta</taxon>
        <taxon>Embryophyta</taxon>
        <taxon>Tracheophyta</taxon>
        <taxon>Spermatophyta</taxon>
        <taxon>Magnoliopsida</taxon>
        <taxon>eudicotyledons</taxon>
        <taxon>Gunneridae</taxon>
        <taxon>Pentapetalae</taxon>
        <taxon>asterids</taxon>
        <taxon>Ericales</taxon>
        <taxon>Actinidiaceae</taxon>
        <taxon>Actinidia</taxon>
    </lineage>
</organism>
<dbReference type="GO" id="GO:0016020">
    <property type="term" value="C:membrane"/>
    <property type="evidence" value="ECO:0007669"/>
    <property type="project" value="UniProtKB-SubCell"/>
</dbReference>
<feature type="transmembrane region" description="Helical" evidence="7">
    <location>
        <begin position="286"/>
        <end position="305"/>
    </location>
</feature>
<dbReference type="SUPFAM" id="SSF103473">
    <property type="entry name" value="MFS general substrate transporter"/>
    <property type="match status" value="1"/>
</dbReference>
<dbReference type="InParanoid" id="A0A2R6R3Z6"/>
<reference evidence="9 10" key="1">
    <citation type="submission" date="2017-07" db="EMBL/GenBank/DDBJ databases">
        <title>An improved, manually edited Actinidia chinensis var. chinensis (kiwifruit) genome highlights the challenges associated with draft genomes and gene prediction in plants.</title>
        <authorList>
            <person name="Pilkington S."/>
            <person name="Crowhurst R."/>
            <person name="Hilario E."/>
            <person name="Nardozza S."/>
            <person name="Fraser L."/>
            <person name="Peng Y."/>
            <person name="Gunaseelan K."/>
            <person name="Simpson R."/>
            <person name="Tahir J."/>
            <person name="Deroles S."/>
            <person name="Templeton K."/>
            <person name="Luo Z."/>
            <person name="Davy M."/>
            <person name="Cheng C."/>
            <person name="Mcneilage M."/>
            <person name="Scaglione D."/>
            <person name="Liu Y."/>
            <person name="Zhang Q."/>
            <person name="Datson P."/>
            <person name="De Silva N."/>
            <person name="Gardiner S."/>
            <person name="Bassett H."/>
            <person name="Chagne D."/>
            <person name="Mccallum J."/>
            <person name="Dzierzon H."/>
            <person name="Deng C."/>
            <person name="Wang Y.-Y."/>
            <person name="Barron N."/>
            <person name="Manako K."/>
            <person name="Bowen J."/>
            <person name="Foster T."/>
            <person name="Erridge Z."/>
            <person name="Tiffin H."/>
            <person name="Waite C."/>
            <person name="Davies K."/>
            <person name="Grierson E."/>
            <person name="Laing W."/>
            <person name="Kirk R."/>
            <person name="Chen X."/>
            <person name="Wood M."/>
            <person name="Montefiori M."/>
            <person name="Brummell D."/>
            <person name="Schwinn K."/>
            <person name="Catanach A."/>
            <person name="Fullerton C."/>
            <person name="Li D."/>
            <person name="Meiyalaghan S."/>
            <person name="Nieuwenhuizen N."/>
            <person name="Read N."/>
            <person name="Prakash R."/>
            <person name="Hunter D."/>
            <person name="Zhang H."/>
            <person name="Mckenzie M."/>
            <person name="Knabel M."/>
            <person name="Harris A."/>
            <person name="Allan A."/>
            <person name="Chen A."/>
            <person name="Janssen B."/>
            <person name="Plunkett B."/>
            <person name="Dwamena C."/>
            <person name="Voogd C."/>
            <person name="Leif D."/>
            <person name="Lafferty D."/>
            <person name="Souleyre E."/>
            <person name="Varkonyi-Gasic E."/>
            <person name="Gambi F."/>
            <person name="Hanley J."/>
            <person name="Yao J.-L."/>
            <person name="Cheung J."/>
            <person name="David K."/>
            <person name="Warren B."/>
            <person name="Marsh K."/>
            <person name="Snowden K."/>
            <person name="Lin-Wang K."/>
            <person name="Brian L."/>
            <person name="Martinez-Sanchez M."/>
            <person name="Wang M."/>
            <person name="Ileperuma N."/>
            <person name="Macnee N."/>
            <person name="Campin R."/>
            <person name="Mcatee P."/>
            <person name="Drummond R."/>
            <person name="Espley R."/>
            <person name="Ireland H."/>
            <person name="Wu R."/>
            <person name="Atkinson R."/>
            <person name="Karunairetnam S."/>
            <person name="Bulley S."/>
            <person name="Chunkath S."/>
            <person name="Hanley Z."/>
            <person name="Storey R."/>
            <person name="Thrimawithana A."/>
            <person name="Thomson S."/>
            <person name="David C."/>
            <person name="Testolin R."/>
        </authorList>
    </citation>
    <scope>NUCLEOTIDE SEQUENCE [LARGE SCALE GENOMIC DNA]</scope>
    <source>
        <strain evidence="10">cv. Red5</strain>
        <tissue evidence="9">Young leaf</tissue>
    </source>
</reference>
<dbReference type="Proteomes" id="UP000241394">
    <property type="component" value="Chromosome LG9"/>
</dbReference>
<dbReference type="EMBL" id="NKQK01000009">
    <property type="protein sequence ID" value="PSS20738.1"/>
    <property type="molecule type" value="Genomic_DNA"/>
</dbReference>
<evidence type="ECO:0000256" key="6">
    <source>
        <dbReference type="ARBA" id="ARBA00044504"/>
    </source>
</evidence>
<dbReference type="InterPro" id="IPR036259">
    <property type="entry name" value="MFS_trans_sf"/>
</dbReference>
<dbReference type="FunFam" id="1.20.1250.20:FF:000232">
    <property type="entry name" value="Organic cation/carnitine transporter 7"/>
    <property type="match status" value="1"/>
</dbReference>
<keyword evidence="5 7" id="KW-0472">Membrane</keyword>
<protein>
    <submittedName>
        <fullName evidence="9">Organic cation/carnitine transporter like</fullName>
    </submittedName>
</protein>
<keyword evidence="4 7" id="KW-1133">Transmembrane helix</keyword>
<feature type="transmembrane region" description="Helical" evidence="7">
    <location>
        <begin position="331"/>
        <end position="353"/>
    </location>
</feature>
<dbReference type="OMA" id="TQNAMYA"/>
<evidence type="ECO:0000256" key="1">
    <source>
        <dbReference type="ARBA" id="ARBA00004141"/>
    </source>
</evidence>
<dbReference type="Pfam" id="PF00083">
    <property type="entry name" value="Sugar_tr"/>
    <property type="match status" value="1"/>
</dbReference>
<evidence type="ECO:0000313" key="10">
    <source>
        <dbReference type="Proteomes" id="UP000241394"/>
    </source>
</evidence>
<keyword evidence="10" id="KW-1185">Reference proteome</keyword>
<evidence type="ECO:0000256" key="2">
    <source>
        <dbReference type="ARBA" id="ARBA00022448"/>
    </source>
</evidence>
<feature type="transmembrane region" description="Helical" evidence="7">
    <location>
        <begin position="63"/>
        <end position="81"/>
    </location>
</feature>
<dbReference type="Gene3D" id="1.20.1250.20">
    <property type="entry name" value="MFS general substrate transporter like domains"/>
    <property type="match status" value="1"/>
</dbReference>
<name>A0A2R6R3Z6_ACTCC</name>
<reference evidence="10" key="2">
    <citation type="journal article" date="2018" name="BMC Genomics">
        <title>A manually annotated Actinidia chinensis var. chinensis (kiwifruit) genome highlights the challenges associated with draft genomes and gene prediction in plants.</title>
        <authorList>
            <person name="Pilkington S.M."/>
            <person name="Crowhurst R."/>
            <person name="Hilario E."/>
            <person name="Nardozza S."/>
            <person name="Fraser L."/>
            <person name="Peng Y."/>
            <person name="Gunaseelan K."/>
            <person name="Simpson R."/>
            <person name="Tahir J."/>
            <person name="Deroles S.C."/>
            <person name="Templeton K."/>
            <person name="Luo Z."/>
            <person name="Davy M."/>
            <person name="Cheng C."/>
            <person name="McNeilage M."/>
            <person name="Scaglione D."/>
            <person name="Liu Y."/>
            <person name="Zhang Q."/>
            <person name="Datson P."/>
            <person name="De Silva N."/>
            <person name="Gardiner S.E."/>
            <person name="Bassett H."/>
            <person name="Chagne D."/>
            <person name="McCallum J."/>
            <person name="Dzierzon H."/>
            <person name="Deng C."/>
            <person name="Wang Y.Y."/>
            <person name="Barron L."/>
            <person name="Manako K."/>
            <person name="Bowen J."/>
            <person name="Foster T.M."/>
            <person name="Erridge Z.A."/>
            <person name="Tiffin H."/>
            <person name="Waite C.N."/>
            <person name="Davies K.M."/>
            <person name="Grierson E.P."/>
            <person name="Laing W.A."/>
            <person name="Kirk R."/>
            <person name="Chen X."/>
            <person name="Wood M."/>
            <person name="Montefiori M."/>
            <person name="Brummell D.A."/>
            <person name="Schwinn K.E."/>
            <person name="Catanach A."/>
            <person name="Fullerton C."/>
            <person name="Li D."/>
            <person name="Meiyalaghan S."/>
            <person name="Nieuwenhuizen N."/>
            <person name="Read N."/>
            <person name="Prakash R."/>
            <person name="Hunter D."/>
            <person name="Zhang H."/>
            <person name="McKenzie M."/>
            <person name="Knabel M."/>
            <person name="Harris A."/>
            <person name="Allan A.C."/>
            <person name="Gleave A."/>
            <person name="Chen A."/>
            <person name="Janssen B.J."/>
            <person name="Plunkett B."/>
            <person name="Ampomah-Dwamena C."/>
            <person name="Voogd C."/>
            <person name="Leif D."/>
            <person name="Lafferty D."/>
            <person name="Souleyre E.J.F."/>
            <person name="Varkonyi-Gasic E."/>
            <person name="Gambi F."/>
            <person name="Hanley J."/>
            <person name="Yao J.L."/>
            <person name="Cheung J."/>
            <person name="David K.M."/>
            <person name="Warren B."/>
            <person name="Marsh K."/>
            <person name="Snowden K.C."/>
            <person name="Lin-Wang K."/>
            <person name="Brian L."/>
            <person name="Martinez-Sanchez M."/>
            <person name="Wang M."/>
            <person name="Ileperuma N."/>
            <person name="Macnee N."/>
            <person name="Campin R."/>
            <person name="McAtee P."/>
            <person name="Drummond R.S.M."/>
            <person name="Espley R.V."/>
            <person name="Ireland H.S."/>
            <person name="Wu R."/>
            <person name="Atkinson R.G."/>
            <person name="Karunairetnam S."/>
            <person name="Bulley S."/>
            <person name="Chunkath S."/>
            <person name="Hanley Z."/>
            <person name="Storey R."/>
            <person name="Thrimawithana A.H."/>
            <person name="Thomson S."/>
            <person name="David C."/>
            <person name="Testolin R."/>
            <person name="Huang H."/>
            <person name="Hellens R.P."/>
            <person name="Schaffer R.J."/>
        </authorList>
    </citation>
    <scope>NUCLEOTIDE SEQUENCE [LARGE SCALE GENOMIC DNA]</scope>
    <source>
        <strain evidence="10">cv. Red5</strain>
    </source>
</reference>
<feature type="transmembrane region" description="Helical" evidence="7">
    <location>
        <begin position="360"/>
        <end position="377"/>
    </location>
</feature>
<feature type="transmembrane region" description="Helical" evidence="7">
    <location>
        <begin position="93"/>
        <end position="115"/>
    </location>
</feature>
<feature type="domain" description="Major facilitator superfamily (MFS) profile" evidence="8">
    <location>
        <begin position="26"/>
        <end position="473"/>
    </location>
</feature>
<feature type="transmembrane region" description="Helical" evidence="7">
    <location>
        <begin position="26"/>
        <end position="51"/>
    </location>
</feature>
<feature type="transmembrane region" description="Helical" evidence="7">
    <location>
        <begin position="177"/>
        <end position="198"/>
    </location>
</feature>
<dbReference type="InterPro" id="IPR005828">
    <property type="entry name" value="MFS_sugar_transport-like"/>
</dbReference>
<sequence length="490" mass="53423">MEDQSIVYTLDEAISTIGFGKCQGLVLAYAGLGWIAESMEIMLLSFVGPAVKSEWGLSSNEESMITTVVFAGMLIGAYSWGLISDTYGRTKSLLGVAIVTTIASILSAVSPDYVWLLSLRWMVGFGLGGGHVYSSWFLEFVPTPNRGTWMVIFSTFWSVGTVFETALAWIVMPSLGWRWLLALSSLPCFALLILYGFIPETPRYLCMKGRTSEAHTVLEKIASLNRTKLPPGILVSDQITDVNEEFSQSEDTNFLTSRIKVTKDSKTSSPSSSLVLFSSKLIRTTFLLWFLYFGNTFAYYGIVLLTSELSSGQSKCTSITSLSENIQDASLYINVFVTSLAEFPGLLLSAIIVDKAGRKFSMAIMMLLCFILLLPLVSHQQEILTTSLLFGARMFSSATFTVACIYAPEVYPTSVRSTGVGIATAIGRIGGMICPLVAVGLVSSCHQTAAVMLFEFVVAIVGLCVLFFPFETKGRELTDSVNVSSSNLLM</sequence>
<comment type="subcellular location">
    <subcellularLocation>
        <location evidence="1">Membrane</location>
        <topology evidence="1">Multi-pass membrane protein</topology>
    </subcellularLocation>
</comment>
<keyword evidence="2" id="KW-0813">Transport</keyword>
<feature type="transmembrane region" description="Helical" evidence="7">
    <location>
        <begin position="449"/>
        <end position="470"/>
    </location>
</feature>
<keyword evidence="3 7" id="KW-0812">Transmembrane</keyword>
<dbReference type="AlphaFoldDB" id="A0A2R6R3Z6"/>
<feature type="transmembrane region" description="Helical" evidence="7">
    <location>
        <begin position="383"/>
        <end position="407"/>
    </location>
</feature>
<evidence type="ECO:0000256" key="5">
    <source>
        <dbReference type="ARBA" id="ARBA00023136"/>
    </source>
</evidence>
<gene>
    <name evidence="9" type="ORF">CEY00_Acc09778</name>
</gene>
<dbReference type="OrthoDB" id="4139357at2759"/>
<dbReference type="PANTHER" id="PTHR23511">
    <property type="entry name" value="SYNAPTIC VESICLE GLYCOPROTEIN 2"/>
    <property type="match status" value="1"/>
</dbReference>
<comment type="similarity">
    <text evidence="6">Belongs to the major facilitator superfamily. Phosphate:H(+) symporter (TC 2.A.1.9) family.</text>
</comment>
<feature type="transmembrane region" description="Helical" evidence="7">
    <location>
        <begin position="121"/>
        <end position="138"/>
    </location>
</feature>
<evidence type="ECO:0000256" key="4">
    <source>
        <dbReference type="ARBA" id="ARBA00022989"/>
    </source>
</evidence>
<evidence type="ECO:0000259" key="8">
    <source>
        <dbReference type="PROSITE" id="PS50850"/>
    </source>
</evidence>
<comment type="caution">
    <text evidence="9">The sequence shown here is derived from an EMBL/GenBank/DDBJ whole genome shotgun (WGS) entry which is preliminary data.</text>
</comment>
<feature type="transmembrane region" description="Helical" evidence="7">
    <location>
        <begin position="150"/>
        <end position="171"/>
    </location>
</feature>
<evidence type="ECO:0000313" key="9">
    <source>
        <dbReference type="EMBL" id="PSS20738.1"/>
    </source>
</evidence>
<proteinExistence type="inferred from homology"/>
<dbReference type="InterPro" id="IPR020846">
    <property type="entry name" value="MFS_dom"/>
</dbReference>
<evidence type="ECO:0000256" key="7">
    <source>
        <dbReference type="SAM" id="Phobius"/>
    </source>
</evidence>
<dbReference type="STRING" id="1590841.A0A2R6R3Z6"/>
<dbReference type="Gramene" id="PSS20738">
    <property type="protein sequence ID" value="PSS20738"/>
    <property type="gene ID" value="CEY00_Acc09778"/>
</dbReference>
<dbReference type="GO" id="GO:0022857">
    <property type="term" value="F:transmembrane transporter activity"/>
    <property type="evidence" value="ECO:0007669"/>
    <property type="project" value="InterPro"/>
</dbReference>
<feature type="transmembrane region" description="Helical" evidence="7">
    <location>
        <begin position="419"/>
        <end position="443"/>
    </location>
</feature>
<accession>A0A2R6R3Z6</accession>
<dbReference type="PANTHER" id="PTHR23511:SF5">
    <property type="entry name" value="MAJOR FACILITATOR-TYPE TRANSPORTER HXNZ-RELATED"/>
    <property type="match status" value="1"/>
</dbReference>